<evidence type="ECO:0000313" key="1">
    <source>
        <dbReference type="EMBL" id="UOE21676.1"/>
    </source>
</evidence>
<sequence length="155" mass="17024">MSSSPLRCSGRGPTSESTEVGMSVTHRQSIGYRRPLRVGWFRGRQRLRHATGRRADREGQSLLTRPRSGTLDWTSRRPTSDSGLLRVLLTVGVATLVAGLLAGNALAAWVQAEDDLVPAALCAAIVAVVFTAMSIPVLGEFRRRRRRTRTRRSAD</sequence>
<protein>
    <submittedName>
        <fullName evidence="1">Uncharacterized protein</fullName>
    </submittedName>
</protein>
<organism evidence="1 2">
    <name type="scientific">Thermobifida halotolerans</name>
    <dbReference type="NCBI Taxonomy" id="483545"/>
    <lineage>
        <taxon>Bacteria</taxon>
        <taxon>Bacillati</taxon>
        <taxon>Actinomycetota</taxon>
        <taxon>Actinomycetes</taxon>
        <taxon>Streptosporangiales</taxon>
        <taxon>Nocardiopsidaceae</taxon>
        <taxon>Thermobifida</taxon>
    </lineage>
</organism>
<dbReference type="Proteomes" id="UP000265719">
    <property type="component" value="Chromosome"/>
</dbReference>
<dbReference type="KEGG" id="thao:NI17_011570"/>
<accession>A0A399G5F0</accession>
<dbReference type="EMBL" id="CP063196">
    <property type="protein sequence ID" value="UOE21676.1"/>
    <property type="molecule type" value="Genomic_DNA"/>
</dbReference>
<reference evidence="1" key="1">
    <citation type="submission" date="2020-10" db="EMBL/GenBank/DDBJ databases">
        <title>De novo genome project of the cellulose decomposer Thermobifida halotolerans type strain.</title>
        <authorList>
            <person name="Nagy I."/>
            <person name="Horvath B."/>
            <person name="Kukolya J."/>
            <person name="Nagy I."/>
            <person name="Orsini M."/>
        </authorList>
    </citation>
    <scope>NUCLEOTIDE SEQUENCE</scope>
    <source>
        <strain evidence="1">DSM 44931</strain>
    </source>
</reference>
<dbReference type="AlphaFoldDB" id="A0A399G5F0"/>
<proteinExistence type="predicted"/>
<evidence type="ECO:0000313" key="2">
    <source>
        <dbReference type="Proteomes" id="UP000265719"/>
    </source>
</evidence>
<keyword evidence="2" id="KW-1185">Reference proteome</keyword>
<gene>
    <name evidence="1" type="ORF">NI17_011570</name>
</gene>
<name>A0A399G5F0_9ACTN</name>
<dbReference type="OrthoDB" id="10016642at2"/>